<dbReference type="PANTHER" id="PTHR46785:SF1">
    <property type="entry name" value="VON WILLEBRAND FACTOR A DOMAIN-CONTAINING PROTEIN 3B"/>
    <property type="match status" value="1"/>
</dbReference>
<name>A0A8T2PB48_9TELE</name>
<proteinExistence type="predicted"/>
<evidence type="ECO:0000313" key="2">
    <source>
        <dbReference type="Proteomes" id="UP000824540"/>
    </source>
</evidence>
<accession>A0A8T2PB48</accession>
<gene>
    <name evidence="1" type="ORF">JZ751_029263</name>
</gene>
<keyword evidence="2" id="KW-1185">Reference proteome</keyword>
<comment type="caution">
    <text evidence="1">The sequence shown here is derived from an EMBL/GenBank/DDBJ whole genome shotgun (WGS) entry which is preliminary data.</text>
</comment>
<dbReference type="PANTHER" id="PTHR46785">
    <property type="entry name" value="VON WILLEBRAND FACTOR A DOMAIN-CONTAINING PROTEIN 3B"/>
    <property type="match status" value="1"/>
</dbReference>
<reference evidence="1" key="1">
    <citation type="thesis" date="2021" institute="BYU ScholarsArchive" country="Provo, UT, USA">
        <title>Applications of and Algorithms for Genome Assembly and Genomic Analyses with an Emphasis on Marine Teleosts.</title>
        <authorList>
            <person name="Pickett B.D."/>
        </authorList>
    </citation>
    <scope>NUCLEOTIDE SEQUENCE</scope>
    <source>
        <strain evidence="1">HI-2016</strain>
    </source>
</reference>
<dbReference type="EMBL" id="JAFBMS010000010">
    <property type="protein sequence ID" value="KAG9348946.1"/>
    <property type="molecule type" value="Genomic_DNA"/>
</dbReference>
<dbReference type="Proteomes" id="UP000824540">
    <property type="component" value="Unassembled WGS sequence"/>
</dbReference>
<dbReference type="OrthoDB" id="299997at2759"/>
<organism evidence="1 2">
    <name type="scientific">Albula glossodonta</name>
    <name type="common">roundjaw bonefish</name>
    <dbReference type="NCBI Taxonomy" id="121402"/>
    <lineage>
        <taxon>Eukaryota</taxon>
        <taxon>Metazoa</taxon>
        <taxon>Chordata</taxon>
        <taxon>Craniata</taxon>
        <taxon>Vertebrata</taxon>
        <taxon>Euteleostomi</taxon>
        <taxon>Actinopterygii</taxon>
        <taxon>Neopterygii</taxon>
        <taxon>Teleostei</taxon>
        <taxon>Albuliformes</taxon>
        <taxon>Albulidae</taxon>
        <taxon>Albula</taxon>
    </lineage>
</organism>
<protein>
    <submittedName>
        <fullName evidence="1">Uncharacterized protein</fullName>
    </submittedName>
</protein>
<feature type="non-terminal residue" evidence="1">
    <location>
        <position position="1"/>
    </location>
</feature>
<dbReference type="AlphaFoldDB" id="A0A8T2PB48"/>
<sequence>MRSRGLRYAGADKGDVKADLDIDTLVSSLAWLKIHGLKVSKLSLSQVLAQIGFKHREDYVGSLRKPVSSQYAG</sequence>
<evidence type="ECO:0000313" key="1">
    <source>
        <dbReference type="EMBL" id="KAG9348946.1"/>
    </source>
</evidence>